<dbReference type="PANTHER" id="PTHR39179:SF3">
    <property type="entry name" value="COTS-RELATED PROTEIN"/>
    <property type="match status" value="1"/>
</dbReference>
<name>A0A8E2I8Y4_9BACI</name>
<reference evidence="1 2" key="1">
    <citation type="submission" date="2017-01" db="EMBL/GenBank/DDBJ databases">
        <title>Draft genome sequence of Bacillus oleronius.</title>
        <authorList>
            <person name="Allam M."/>
        </authorList>
    </citation>
    <scope>NUCLEOTIDE SEQUENCE [LARGE SCALE GENOMIC DNA]</scope>
    <source>
        <strain evidence="1 2">DSM 9356</strain>
    </source>
</reference>
<dbReference type="InterPro" id="IPR014253">
    <property type="entry name" value="Spore_coat_YsxE"/>
</dbReference>
<dbReference type="InterPro" id="IPR047175">
    <property type="entry name" value="CotS-like"/>
</dbReference>
<dbReference type="InterPro" id="IPR011009">
    <property type="entry name" value="Kinase-like_dom_sf"/>
</dbReference>
<evidence type="ECO:0000313" key="1">
    <source>
        <dbReference type="EMBL" id="OOP68961.1"/>
    </source>
</evidence>
<dbReference type="EMBL" id="MTLA01000073">
    <property type="protein sequence ID" value="OOP68961.1"/>
    <property type="molecule type" value="Genomic_DNA"/>
</dbReference>
<sequence length="338" mass="41327">MAKTKKTDIHTIIKQYGLNVNFYERYGKSFKVITNEGVFALKRISPQKGTDFVKNVQMLYHRGYNRIVPIYPTMDGRYGVLHENDLYYLMPWLPNEEKEDRNEKHQKMFRELARLHTLSVKDIQLSKEQRKEHYDQTVWQWERETEFFEEFLERSEQKWYMSPFELMFCTFYQDIFRAAKYSKEQLEKWYEVSKDQEKGRTVVVHGKISTEHFLYDERGYGYFSNFEQSNILSPIHDLLPFLARTLNTFPKRMDECVDWLNTYLSHFPFREDEKYLFLGYLAYPGPIHQIVEEYYLKKTKKNEWEFVKQLQRKYWLLKNTEYVVMRMNEIDKQKTDPS</sequence>
<keyword evidence="1" id="KW-0946">Virion</keyword>
<keyword evidence="2" id="KW-1185">Reference proteome</keyword>
<accession>A0A8E2I8Y4</accession>
<dbReference type="AlphaFoldDB" id="A0A8E2I8Y4"/>
<dbReference type="Gene3D" id="3.30.200.20">
    <property type="entry name" value="Phosphorylase Kinase, domain 1"/>
    <property type="match status" value="1"/>
</dbReference>
<comment type="caution">
    <text evidence="1">The sequence shown here is derived from an EMBL/GenBank/DDBJ whole genome shotgun (WGS) entry which is preliminary data.</text>
</comment>
<evidence type="ECO:0000313" key="2">
    <source>
        <dbReference type="Proteomes" id="UP000189761"/>
    </source>
</evidence>
<dbReference type="RefSeq" id="WP_078109890.1">
    <property type="nucleotide sequence ID" value="NZ_BOQX01000002.1"/>
</dbReference>
<dbReference type="Gene3D" id="3.90.1200.10">
    <property type="match status" value="1"/>
</dbReference>
<dbReference type="GeneID" id="79867331"/>
<dbReference type="NCBIfam" id="TIGR02904">
    <property type="entry name" value="spore_ysxE"/>
    <property type="match status" value="1"/>
</dbReference>
<keyword evidence="1" id="KW-0167">Capsid protein</keyword>
<protein>
    <submittedName>
        <fullName evidence="1">Spore coat protein YsxE</fullName>
    </submittedName>
</protein>
<organism evidence="1 2">
    <name type="scientific">Heyndrickxia oleronia</name>
    <dbReference type="NCBI Taxonomy" id="38875"/>
    <lineage>
        <taxon>Bacteria</taxon>
        <taxon>Bacillati</taxon>
        <taxon>Bacillota</taxon>
        <taxon>Bacilli</taxon>
        <taxon>Bacillales</taxon>
        <taxon>Bacillaceae</taxon>
        <taxon>Heyndrickxia</taxon>
    </lineage>
</organism>
<dbReference type="GO" id="GO:0042601">
    <property type="term" value="C:endospore-forming forespore"/>
    <property type="evidence" value="ECO:0007669"/>
    <property type="project" value="TreeGrafter"/>
</dbReference>
<dbReference type="SUPFAM" id="SSF56112">
    <property type="entry name" value="Protein kinase-like (PK-like)"/>
    <property type="match status" value="1"/>
</dbReference>
<gene>
    <name evidence="1" type="ORF">BWZ43_07795</name>
</gene>
<dbReference type="Proteomes" id="UP000189761">
    <property type="component" value="Unassembled WGS sequence"/>
</dbReference>
<proteinExistence type="predicted"/>
<dbReference type="PANTHER" id="PTHR39179">
    <property type="entry name" value="SPORE COAT PROTEIN I"/>
    <property type="match status" value="1"/>
</dbReference>